<proteinExistence type="predicted"/>
<dbReference type="KEGG" id="adz:ADFLV_1435"/>
<reference evidence="1 2" key="1">
    <citation type="submission" date="2020-05" db="EMBL/GenBank/DDBJ databases">
        <title>Complete genome sequencing of Campylobacter and Arcobacter type strains.</title>
        <authorList>
            <person name="Miller W.G."/>
            <person name="Yee E."/>
        </authorList>
    </citation>
    <scope>NUCLEOTIDE SEQUENCE [LARGE SCALE GENOMIC DNA]</scope>
    <source>
        <strain evidence="1 2">LMG 25694</strain>
    </source>
</reference>
<dbReference type="RefSeq" id="WP_129011494.1">
    <property type="nucleotide sequence ID" value="NZ_CP053835.1"/>
</dbReference>
<evidence type="ECO:0000313" key="1">
    <source>
        <dbReference type="EMBL" id="QKF77461.1"/>
    </source>
</evidence>
<keyword evidence="2" id="KW-1185">Reference proteome</keyword>
<organism evidence="1 2">
    <name type="scientific">Arcobacter defluvii</name>
    <dbReference type="NCBI Taxonomy" id="873191"/>
    <lineage>
        <taxon>Bacteria</taxon>
        <taxon>Pseudomonadati</taxon>
        <taxon>Campylobacterota</taxon>
        <taxon>Epsilonproteobacteria</taxon>
        <taxon>Campylobacterales</taxon>
        <taxon>Arcobacteraceae</taxon>
        <taxon>Arcobacter</taxon>
    </lineage>
</organism>
<sequence length="583" mass="67695">MATYIRLTDYKDSDSKEQGFFKSENRYEAKQDDFAKIPGSPIAYWVSDKIFDNFKNIPKLHKYATPRAGMITGNNELFVKLWQEINYNKIGFSFSNRQDALESVYKWFPYQKGGAARKWFGNNEYIVIWENDGFLLKTTTDSNGKVPAHAFNEEYIFKPNANWSAVTSGLFTVRISFNGSLFDASGSAAFPNNESNLLGISAFLNSKIANFLLNAINPTINYQAWNIGNLPINITNGFINNIDTLTQECVDISKEEWDSREISWDFTENELLKHKSDSKIETAYNNYCSYWKEKFYKLHANEEELNRLFIDIYELGDELTPDVALKDITILKSESIINDNNELEFKADEIMKQFISYAVGVMFGRYSIDSDGLVVANLNQDYPKDTTFEIDDDNVIPVLEDDYFSDDIASRIINFVKTTFGSESLSENINFIEKCLGKTIRAYMVKDFYEDHIKRYKKRPIYWMVSSPKKGFMSLCYMHRYTNDLFARVQNNYLREYITKLEGTKEIQKQTILNENATNKDKNEADKRIKNIELKLKELISFDRDNLTSFAQNRVDIDLDDGVKVNYNKFKEVLYPIKGLDKE</sequence>
<dbReference type="InterPro" id="IPR047939">
    <property type="entry name" value="BREX_1_PglX"/>
</dbReference>
<accession>A0AAE7BGE7</accession>
<evidence type="ECO:0000313" key="2">
    <source>
        <dbReference type="Proteomes" id="UP000503313"/>
    </source>
</evidence>
<dbReference type="EMBL" id="CP053835">
    <property type="protein sequence ID" value="QKF77461.1"/>
    <property type="molecule type" value="Genomic_DNA"/>
</dbReference>
<dbReference type="AlphaFoldDB" id="A0AAE7BGE7"/>
<dbReference type="REBASE" id="386517">
    <property type="entry name" value="Ade25694ORF1431P"/>
</dbReference>
<protein>
    <recommendedName>
        <fullName evidence="3">Restriction endonuclease</fullName>
    </recommendedName>
</protein>
<gene>
    <name evidence="1" type="ORF">ADFLV_1435</name>
</gene>
<dbReference type="NCBIfam" id="NF033452">
    <property type="entry name" value="BREX_1_MTaseX"/>
    <property type="match status" value="1"/>
</dbReference>
<name>A0AAE7BGE7_9BACT</name>
<dbReference type="Proteomes" id="UP000503313">
    <property type="component" value="Chromosome"/>
</dbReference>
<evidence type="ECO:0008006" key="3">
    <source>
        <dbReference type="Google" id="ProtNLM"/>
    </source>
</evidence>